<dbReference type="KEGG" id="aprc:113855995"/>
<dbReference type="Proteomes" id="UP000694853">
    <property type="component" value="Unplaced"/>
</dbReference>
<dbReference type="AlphaFoldDB" id="A0A8B8KKQ5"/>
<evidence type="ECO:0000256" key="3">
    <source>
        <dbReference type="ARBA" id="ARBA00022723"/>
    </source>
</evidence>
<dbReference type="Gene3D" id="1.10.1200.270">
    <property type="entry name" value="Methyltransferase, alpha-helical capping domain"/>
    <property type="match status" value="1"/>
</dbReference>
<keyword evidence="5" id="KW-1185">Reference proteome</keyword>
<dbReference type="GeneID" id="113855995"/>
<evidence type="ECO:0000313" key="5">
    <source>
        <dbReference type="Proteomes" id="UP000694853"/>
    </source>
</evidence>
<reference evidence="5" key="1">
    <citation type="journal article" date="2019" name="Toxins">
        <title>Detection of Abrin-Like and Prepropulchellin-Like Toxin Genes and Transcripts Using Whole Genome Sequencing and Full-Length Transcript Sequencing of Abrus precatorius.</title>
        <authorList>
            <person name="Hovde B.T."/>
            <person name="Daligault H.E."/>
            <person name="Hanschen E.R."/>
            <person name="Kunde Y.A."/>
            <person name="Johnson M.B."/>
            <person name="Starkenburg S.R."/>
            <person name="Johnson S.L."/>
        </authorList>
    </citation>
    <scope>NUCLEOTIDE SEQUENCE [LARGE SCALE GENOMIC DNA]</scope>
</reference>
<accession>A0A8B8KKQ5</accession>
<dbReference type="InterPro" id="IPR005299">
    <property type="entry name" value="MeTrfase_7"/>
</dbReference>
<keyword evidence="4" id="KW-0460">Magnesium</keyword>
<dbReference type="RefSeq" id="XP_027343424.1">
    <property type="nucleotide sequence ID" value="XM_027487623.1"/>
</dbReference>
<evidence type="ECO:0000313" key="6">
    <source>
        <dbReference type="RefSeq" id="XP_027343424.1"/>
    </source>
</evidence>
<protein>
    <submittedName>
        <fullName evidence="6">Salicylate carboxymethyltransferase-like</fullName>
    </submittedName>
</protein>
<dbReference type="InterPro" id="IPR042086">
    <property type="entry name" value="MeTrfase_capping"/>
</dbReference>
<evidence type="ECO:0000256" key="1">
    <source>
        <dbReference type="ARBA" id="ARBA00022603"/>
    </source>
</evidence>
<sequence length="96" mass="10966">MILMGRRSKDPWSKEACYIWELMATALNHMVLQGIIKEEQVDTFNVPQYAPSPFEVKLEVLKEESFIINSLCMRAVAEPLLVSHFGEAIIEEIAIN</sequence>
<dbReference type="Pfam" id="PF03492">
    <property type="entry name" value="Methyltransf_7"/>
    <property type="match status" value="1"/>
</dbReference>
<name>A0A8B8KKQ5_ABRPR</name>
<dbReference type="GO" id="GO:0008168">
    <property type="term" value="F:methyltransferase activity"/>
    <property type="evidence" value="ECO:0007669"/>
    <property type="project" value="UniProtKB-KW"/>
</dbReference>
<dbReference type="SUPFAM" id="SSF53335">
    <property type="entry name" value="S-adenosyl-L-methionine-dependent methyltransferases"/>
    <property type="match status" value="1"/>
</dbReference>
<reference evidence="6" key="2">
    <citation type="submission" date="2025-08" db="UniProtKB">
        <authorList>
            <consortium name="RefSeq"/>
        </authorList>
    </citation>
    <scope>IDENTIFICATION</scope>
    <source>
        <tissue evidence="6">Young leaves</tissue>
    </source>
</reference>
<dbReference type="PANTHER" id="PTHR31009">
    <property type="entry name" value="S-ADENOSYL-L-METHIONINE:CARBOXYL METHYLTRANSFERASE FAMILY PROTEIN"/>
    <property type="match status" value="1"/>
</dbReference>
<dbReference type="GO" id="GO:0032259">
    <property type="term" value="P:methylation"/>
    <property type="evidence" value="ECO:0007669"/>
    <property type="project" value="UniProtKB-KW"/>
</dbReference>
<gene>
    <name evidence="6" type="primary">LOC113855995</name>
</gene>
<evidence type="ECO:0000256" key="4">
    <source>
        <dbReference type="ARBA" id="ARBA00022842"/>
    </source>
</evidence>
<keyword evidence="1" id="KW-0489">Methyltransferase</keyword>
<organism evidence="5 6">
    <name type="scientific">Abrus precatorius</name>
    <name type="common">Indian licorice</name>
    <name type="synonym">Glycine abrus</name>
    <dbReference type="NCBI Taxonomy" id="3816"/>
    <lineage>
        <taxon>Eukaryota</taxon>
        <taxon>Viridiplantae</taxon>
        <taxon>Streptophyta</taxon>
        <taxon>Embryophyta</taxon>
        <taxon>Tracheophyta</taxon>
        <taxon>Spermatophyta</taxon>
        <taxon>Magnoliopsida</taxon>
        <taxon>eudicotyledons</taxon>
        <taxon>Gunneridae</taxon>
        <taxon>Pentapetalae</taxon>
        <taxon>rosids</taxon>
        <taxon>fabids</taxon>
        <taxon>Fabales</taxon>
        <taxon>Fabaceae</taxon>
        <taxon>Papilionoideae</taxon>
        <taxon>50 kb inversion clade</taxon>
        <taxon>NPAAA clade</taxon>
        <taxon>indigoferoid/millettioid clade</taxon>
        <taxon>Abreae</taxon>
        <taxon>Abrus</taxon>
    </lineage>
</organism>
<dbReference type="GO" id="GO:0046872">
    <property type="term" value="F:metal ion binding"/>
    <property type="evidence" value="ECO:0007669"/>
    <property type="project" value="UniProtKB-KW"/>
</dbReference>
<dbReference type="OrthoDB" id="1523883at2759"/>
<evidence type="ECO:0000256" key="2">
    <source>
        <dbReference type="ARBA" id="ARBA00022679"/>
    </source>
</evidence>
<keyword evidence="2" id="KW-0808">Transferase</keyword>
<proteinExistence type="predicted"/>
<keyword evidence="3" id="KW-0479">Metal-binding</keyword>
<dbReference type="InterPro" id="IPR029063">
    <property type="entry name" value="SAM-dependent_MTases_sf"/>
</dbReference>